<organism evidence="2 3">
    <name type="scientific">Hibiscus syriacus</name>
    <name type="common">Rose of Sharon</name>
    <dbReference type="NCBI Taxonomy" id="106335"/>
    <lineage>
        <taxon>Eukaryota</taxon>
        <taxon>Viridiplantae</taxon>
        <taxon>Streptophyta</taxon>
        <taxon>Embryophyta</taxon>
        <taxon>Tracheophyta</taxon>
        <taxon>Spermatophyta</taxon>
        <taxon>Magnoliopsida</taxon>
        <taxon>eudicotyledons</taxon>
        <taxon>Gunneridae</taxon>
        <taxon>Pentapetalae</taxon>
        <taxon>rosids</taxon>
        <taxon>malvids</taxon>
        <taxon>Malvales</taxon>
        <taxon>Malvaceae</taxon>
        <taxon>Malvoideae</taxon>
        <taxon>Hibiscus</taxon>
    </lineage>
</organism>
<accession>A0A6A3CRQ9</accession>
<dbReference type="GO" id="GO:0016301">
    <property type="term" value="F:kinase activity"/>
    <property type="evidence" value="ECO:0007669"/>
    <property type="project" value="UniProtKB-KW"/>
</dbReference>
<dbReference type="AlphaFoldDB" id="A0A6A3CRQ9"/>
<gene>
    <name evidence="2" type="ORF">F3Y22_tig00002237pilonHSYRG00241</name>
</gene>
<keyword evidence="2" id="KW-0418">Kinase</keyword>
<evidence type="ECO:0000313" key="3">
    <source>
        <dbReference type="Proteomes" id="UP000436088"/>
    </source>
</evidence>
<evidence type="ECO:0000313" key="2">
    <source>
        <dbReference type="EMBL" id="KAE8732090.1"/>
    </source>
</evidence>
<protein>
    <submittedName>
        <fullName evidence="2">Shaggy-related protein kinase epsilon</fullName>
    </submittedName>
</protein>
<dbReference type="PANTHER" id="PTHR23068:SF25">
    <property type="entry name" value="DNA (CYTOSINE-5)-METHYLTRANSFERASE DRM2"/>
    <property type="match status" value="1"/>
</dbReference>
<feature type="region of interest" description="Disordered" evidence="1">
    <location>
        <begin position="1"/>
        <end position="28"/>
    </location>
</feature>
<name>A0A6A3CRQ9_HIBSY</name>
<dbReference type="Proteomes" id="UP000436088">
    <property type="component" value="Unassembled WGS sequence"/>
</dbReference>
<dbReference type="GO" id="GO:0003886">
    <property type="term" value="F:DNA (cytosine-5-)-methyltransferase activity"/>
    <property type="evidence" value="ECO:0007669"/>
    <property type="project" value="TreeGrafter"/>
</dbReference>
<keyword evidence="3" id="KW-1185">Reference proteome</keyword>
<reference evidence="2" key="1">
    <citation type="submission" date="2019-09" db="EMBL/GenBank/DDBJ databases">
        <title>Draft genome information of white flower Hibiscus syriacus.</title>
        <authorList>
            <person name="Kim Y.-M."/>
        </authorList>
    </citation>
    <scope>NUCLEOTIDE SEQUENCE [LARGE SCALE GENOMIC DNA]</scope>
    <source>
        <strain evidence="2">YM2019G1</strain>
    </source>
</reference>
<dbReference type="GO" id="GO:0005634">
    <property type="term" value="C:nucleus"/>
    <property type="evidence" value="ECO:0007669"/>
    <property type="project" value="TreeGrafter"/>
</dbReference>
<evidence type="ECO:0000256" key="1">
    <source>
        <dbReference type="SAM" id="MobiDB-lite"/>
    </source>
</evidence>
<keyword evidence="2" id="KW-0808">Transferase</keyword>
<dbReference type="InterPro" id="IPR050390">
    <property type="entry name" value="C5-Methyltransferase"/>
</dbReference>
<comment type="caution">
    <text evidence="2">The sequence shown here is derived from an EMBL/GenBank/DDBJ whole genome shotgun (WGS) entry which is preliminary data.</text>
</comment>
<dbReference type="EMBL" id="VEPZ02000167">
    <property type="protein sequence ID" value="KAE8732090.1"/>
    <property type="molecule type" value="Genomic_DNA"/>
</dbReference>
<sequence>MPHMDLSEDGSTYIDSSSDTKENLNSDSDDENKLLCLTKMGYSEAKASIAMERYGPDSSIAELTDFICAAQMAKAVDALLPITQRTLLEDAIGPLYLYNENVALAPVGVWIEMSRYKYVLDECQKWNLVWVGMNKVVPLEPDEVKMLLGLPKNYTRGRRSARDMFPGGINVLSLFSLVSVMQRLPSTVLAYL</sequence>
<proteinExistence type="predicted"/>
<dbReference type="PANTHER" id="PTHR23068">
    <property type="entry name" value="DNA CYTOSINE-5- -METHYLTRANSFERASE 3-RELATED"/>
    <property type="match status" value="1"/>
</dbReference>